<dbReference type="FunFam" id="3.30.465.10:FF:000023">
    <property type="entry name" value="Magnesium and cobalt transporter"/>
    <property type="match status" value="1"/>
</dbReference>
<accession>A0A8J7JT53</accession>
<dbReference type="GO" id="GO:0005886">
    <property type="term" value="C:plasma membrane"/>
    <property type="evidence" value="ECO:0007669"/>
    <property type="project" value="UniProtKB-SubCell"/>
</dbReference>
<dbReference type="InterPro" id="IPR005170">
    <property type="entry name" value="Transptr-assoc_dom"/>
</dbReference>
<dbReference type="PROSITE" id="PS51846">
    <property type="entry name" value="CNNM"/>
    <property type="match status" value="1"/>
</dbReference>
<evidence type="ECO:0000256" key="9">
    <source>
        <dbReference type="PROSITE-ProRule" id="PRU00703"/>
    </source>
</evidence>
<dbReference type="PANTHER" id="PTHR43099:SF2">
    <property type="entry name" value="UPF0053 PROTEIN YRKA"/>
    <property type="match status" value="1"/>
</dbReference>
<comment type="similarity">
    <text evidence="2">Belongs to the UPF0053 family.</text>
</comment>
<feature type="domain" description="CBS" evidence="12">
    <location>
        <begin position="284"/>
        <end position="342"/>
    </location>
</feature>
<evidence type="ECO:0000256" key="7">
    <source>
        <dbReference type="ARBA" id="ARBA00023122"/>
    </source>
</evidence>
<dbReference type="Proteomes" id="UP000620559">
    <property type="component" value="Unassembled WGS sequence"/>
</dbReference>
<dbReference type="SUPFAM" id="SSF56176">
    <property type="entry name" value="FAD-binding/transporter-associated domain-like"/>
    <property type="match status" value="1"/>
</dbReference>
<comment type="caution">
    <text evidence="14">The sequence shown here is derived from an EMBL/GenBank/DDBJ whole genome shotgun (WGS) entry which is preliminary data.</text>
</comment>
<dbReference type="AlphaFoldDB" id="A0A8J7JT53"/>
<feature type="transmembrane region" description="Helical" evidence="11">
    <location>
        <begin position="60"/>
        <end position="84"/>
    </location>
</feature>
<evidence type="ECO:0000256" key="6">
    <source>
        <dbReference type="ARBA" id="ARBA00022989"/>
    </source>
</evidence>
<evidence type="ECO:0000259" key="12">
    <source>
        <dbReference type="PROSITE" id="PS51371"/>
    </source>
</evidence>
<dbReference type="FunFam" id="3.10.580.10:FF:000002">
    <property type="entry name" value="Magnesium/cobalt efflux protein CorC"/>
    <property type="match status" value="1"/>
</dbReference>
<protein>
    <submittedName>
        <fullName evidence="14">HlyC/CorC family transporter</fullName>
    </submittedName>
</protein>
<dbReference type="Pfam" id="PF01595">
    <property type="entry name" value="CNNM"/>
    <property type="match status" value="1"/>
</dbReference>
<evidence type="ECO:0000256" key="2">
    <source>
        <dbReference type="ARBA" id="ARBA00006337"/>
    </source>
</evidence>
<dbReference type="InterPro" id="IPR016169">
    <property type="entry name" value="FAD-bd_PCMH_sub2"/>
</dbReference>
<dbReference type="SUPFAM" id="SSF54631">
    <property type="entry name" value="CBS-domain pair"/>
    <property type="match status" value="1"/>
</dbReference>
<dbReference type="SMART" id="SM00116">
    <property type="entry name" value="CBS"/>
    <property type="match status" value="2"/>
</dbReference>
<keyword evidence="7 9" id="KW-0129">CBS domain</keyword>
<gene>
    <name evidence="14" type="ORF">IQ247_11640</name>
</gene>
<proteinExistence type="inferred from homology"/>
<feature type="domain" description="CNNM transmembrane" evidence="13">
    <location>
        <begin position="1"/>
        <end position="201"/>
    </location>
</feature>
<keyword evidence="5" id="KW-0677">Repeat</keyword>
<evidence type="ECO:0000313" key="14">
    <source>
        <dbReference type="EMBL" id="MBE9213314.1"/>
    </source>
</evidence>
<evidence type="ECO:0000256" key="3">
    <source>
        <dbReference type="ARBA" id="ARBA00022475"/>
    </source>
</evidence>
<evidence type="ECO:0000256" key="8">
    <source>
        <dbReference type="ARBA" id="ARBA00023136"/>
    </source>
</evidence>
<keyword evidence="15" id="KW-1185">Reference proteome</keyword>
<feature type="domain" description="CBS" evidence="12">
    <location>
        <begin position="220"/>
        <end position="283"/>
    </location>
</feature>
<keyword evidence="8 10" id="KW-0472">Membrane</keyword>
<dbReference type="PROSITE" id="PS51371">
    <property type="entry name" value="CBS"/>
    <property type="match status" value="2"/>
</dbReference>
<dbReference type="InterPro" id="IPR036318">
    <property type="entry name" value="FAD-bd_PCMH-like_sf"/>
</dbReference>
<sequence>MSAIATEVFLIFILIIANGIFSGSEIAVISARKVRLEQMANRGNSKAKAALRLANSPNDFFSTVQIGITLIGILSGAVGGATLAQRLKSVFDTIPALKPYSEGVSVVIVVTIITYLSLVIGELMPKRVALNSPEQIVCTIAKPMRLLSAIVAPLVRILTFSTDTLLNILGIYASEEQAMSEEEIKVLIQQATESGTFEESEQEMVERVFRLGDRRIKTLMTPKLDITWLNIDAPLEELEILVRESNHSRFPVAKESLDNCLGILRGSRFLSKRLTKEEINLETMIQPPLFVPENMSALKILEEFKRTGIHMALITDEYGNIEGLLTLNDILEAVIGDITAKEDLEEPMIVRREDGSLLVDGLLSTDELKDLLDKKSLAQEETGIYYTLGGFIITFLKRIPKAGEYFEWGGFRFEVMDMDGKRVDKVLITPIQMENASQNSEAIY</sequence>
<keyword evidence="4 10" id="KW-0812">Transmembrane</keyword>
<dbReference type="Pfam" id="PF00571">
    <property type="entry name" value="CBS"/>
    <property type="match status" value="1"/>
</dbReference>
<dbReference type="GO" id="GO:0050660">
    <property type="term" value="F:flavin adenine dinucleotide binding"/>
    <property type="evidence" value="ECO:0007669"/>
    <property type="project" value="InterPro"/>
</dbReference>
<dbReference type="SMART" id="SM01091">
    <property type="entry name" value="CorC_HlyC"/>
    <property type="match status" value="1"/>
</dbReference>
<evidence type="ECO:0000256" key="5">
    <source>
        <dbReference type="ARBA" id="ARBA00022737"/>
    </source>
</evidence>
<feature type="transmembrane region" description="Helical" evidence="11">
    <location>
        <begin position="104"/>
        <end position="125"/>
    </location>
</feature>
<name>A0A8J7JT53_9CYAN</name>
<dbReference type="Gene3D" id="3.10.580.10">
    <property type="entry name" value="CBS-domain"/>
    <property type="match status" value="1"/>
</dbReference>
<evidence type="ECO:0000256" key="4">
    <source>
        <dbReference type="ARBA" id="ARBA00022692"/>
    </source>
</evidence>
<keyword evidence="6 10" id="KW-1133">Transmembrane helix</keyword>
<dbReference type="Pfam" id="PF03471">
    <property type="entry name" value="CorC_HlyC"/>
    <property type="match status" value="1"/>
</dbReference>
<reference evidence="14" key="1">
    <citation type="submission" date="2020-10" db="EMBL/GenBank/DDBJ databases">
        <authorList>
            <person name="Castelo-Branco R."/>
            <person name="Eusebio N."/>
            <person name="Adriana R."/>
            <person name="Vieira A."/>
            <person name="Brugerolle De Fraissinette N."/>
            <person name="Rezende De Castro R."/>
            <person name="Schneider M.P."/>
            <person name="Vasconcelos V."/>
            <person name="Leao P.N."/>
        </authorList>
    </citation>
    <scope>NUCLEOTIDE SEQUENCE</scope>
    <source>
        <strain evidence="14">LEGE 06105</strain>
    </source>
</reference>
<dbReference type="InterPro" id="IPR044751">
    <property type="entry name" value="Ion_transp-like_CBS"/>
</dbReference>
<dbReference type="RefSeq" id="WP_193920110.1">
    <property type="nucleotide sequence ID" value="NZ_JADEWL010000030.1"/>
</dbReference>
<evidence type="ECO:0000256" key="11">
    <source>
        <dbReference type="SAM" id="Phobius"/>
    </source>
</evidence>
<dbReference type="InterPro" id="IPR051676">
    <property type="entry name" value="UPF0053_domain"/>
</dbReference>
<evidence type="ECO:0000256" key="10">
    <source>
        <dbReference type="PROSITE-ProRule" id="PRU01193"/>
    </source>
</evidence>
<dbReference type="InterPro" id="IPR002550">
    <property type="entry name" value="CNNM"/>
</dbReference>
<evidence type="ECO:0000313" key="15">
    <source>
        <dbReference type="Proteomes" id="UP000620559"/>
    </source>
</evidence>
<dbReference type="CDD" id="cd04590">
    <property type="entry name" value="CBS_pair_CorC_HlyC_assoc"/>
    <property type="match status" value="1"/>
</dbReference>
<dbReference type="InterPro" id="IPR046342">
    <property type="entry name" value="CBS_dom_sf"/>
</dbReference>
<organism evidence="14 15">
    <name type="scientific">Plectonema cf. radiosum LEGE 06105</name>
    <dbReference type="NCBI Taxonomy" id="945769"/>
    <lineage>
        <taxon>Bacteria</taxon>
        <taxon>Bacillati</taxon>
        <taxon>Cyanobacteriota</taxon>
        <taxon>Cyanophyceae</taxon>
        <taxon>Oscillatoriophycideae</taxon>
        <taxon>Oscillatoriales</taxon>
        <taxon>Microcoleaceae</taxon>
        <taxon>Plectonema</taxon>
    </lineage>
</organism>
<dbReference type="InterPro" id="IPR000644">
    <property type="entry name" value="CBS_dom"/>
</dbReference>
<feature type="transmembrane region" description="Helical" evidence="11">
    <location>
        <begin position="6"/>
        <end position="29"/>
    </location>
</feature>
<evidence type="ECO:0000256" key="1">
    <source>
        <dbReference type="ARBA" id="ARBA00004651"/>
    </source>
</evidence>
<comment type="subcellular location">
    <subcellularLocation>
        <location evidence="1">Cell membrane</location>
        <topology evidence="1">Multi-pass membrane protein</topology>
    </subcellularLocation>
</comment>
<dbReference type="EMBL" id="JADEWL010000030">
    <property type="protein sequence ID" value="MBE9213314.1"/>
    <property type="molecule type" value="Genomic_DNA"/>
</dbReference>
<keyword evidence="3" id="KW-1003">Cell membrane</keyword>
<dbReference type="Gene3D" id="3.30.465.10">
    <property type="match status" value="1"/>
</dbReference>
<evidence type="ECO:0000259" key="13">
    <source>
        <dbReference type="PROSITE" id="PS51846"/>
    </source>
</evidence>
<dbReference type="PANTHER" id="PTHR43099">
    <property type="entry name" value="UPF0053 PROTEIN YRKA"/>
    <property type="match status" value="1"/>
</dbReference>